<dbReference type="SMART" id="SM00248">
    <property type="entry name" value="ANK"/>
    <property type="match status" value="4"/>
</dbReference>
<accession>A2EJN1</accession>
<gene>
    <name evidence="3" type="ORF">TVAG_342690</name>
</gene>
<dbReference type="InterPro" id="IPR036770">
    <property type="entry name" value="Ankyrin_rpt-contain_sf"/>
</dbReference>
<dbReference type="Proteomes" id="UP000001542">
    <property type="component" value="Unassembled WGS sequence"/>
</dbReference>
<feature type="domain" description="DUF3447" evidence="2">
    <location>
        <begin position="66"/>
        <end position="120"/>
    </location>
</feature>
<dbReference type="PROSITE" id="PS50088">
    <property type="entry name" value="ANK_REPEAT"/>
    <property type="match status" value="2"/>
</dbReference>
<keyword evidence="1" id="KW-0040">ANK repeat</keyword>
<dbReference type="PANTHER" id="PTHR24182">
    <property type="entry name" value="ANKYRIN REPEAT AND SOCS BOX CONTAINING 4"/>
    <property type="match status" value="1"/>
</dbReference>
<feature type="repeat" description="ANK" evidence="1">
    <location>
        <begin position="280"/>
        <end position="308"/>
    </location>
</feature>
<dbReference type="KEGG" id="tva:4764991"/>
<dbReference type="Gene3D" id="1.25.40.20">
    <property type="entry name" value="Ankyrin repeat-containing domain"/>
    <property type="match status" value="1"/>
</dbReference>
<dbReference type="VEuPathDB" id="TrichDB:TVAG_244430"/>
<evidence type="ECO:0000313" key="3">
    <source>
        <dbReference type="EMBL" id="EAY07105.1"/>
    </source>
</evidence>
<dbReference type="PANTHER" id="PTHR24182:SF13">
    <property type="entry name" value="LD18443P"/>
    <property type="match status" value="1"/>
</dbReference>
<dbReference type="AlphaFoldDB" id="A2EJN1"/>
<evidence type="ECO:0000313" key="4">
    <source>
        <dbReference type="Proteomes" id="UP000001542"/>
    </source>
</evidence>
<evidence type="ECO:0000256" key="1">
    <source>
        <dbReference type="PROSITE-ProRule" id="PRU00023"/>
    </source>
</evidence>
<feature type="repeat" description="ANK" evidence="1">
    <location>
        <begin position="247"/>
        <end position="279"/>
    </location>
</feature>
<dbReference type="InterPro" id="IPR020683">
    <property type="entry name" value="DUF3447"/>
</dbReference>
<dbReference type="eggNOG" id="KOG0676">
    <property type="taxonomic scope" value="Eukaryota"/>
</dbReference>
<dbReference type="PROSITE" id="PS50297">
    <property type="entry name" value="ANK_REP_REGION"/>
    <property type="match status" value="2"/>
</dbReference>
<reference evidence="3" key="1">
    <citation type="submission" date="2006-10" db="EMBL/GenBank/DDBJ databases">
        <authorList>
            <person name="Amadeo P."/>
            <person name="Zhao Q."/>
            <person name="Wortman J."/>
            <person name="Fraser-Liggett C."/>
            <person name="Carlton J."/>
        </authorList>
    </citation>
    <scope>NUCLEOTIDE SEQUENCE</scope>
    <source>
        <strain evidence="3">G3</strain>
    </source>
</reference>
<protein>
    <recommendedName>
        <fullName evidence="2">DUF3447 domain-containing protein</fullName>
    </recommendedName>
</protein>
<dbReference type="Pfam" id="PF11929">
    <property type="entry name" value="DUF3447"/>
    <property type="match status" value="1"/>
</dbReference>
<dbReference type="InParanoid" id="A2EJN1"/>
<dbReference type="InterPro" id="IPR002110">
    <property type="entry name" value="Ankyrin_rpt"/>
</dbReference>
<proteinExistence type="predicted"/>
<dbReference type="PRINTS" id="PR01415">
    <property type="entry name" value="ANKYRIN"/>
</dbReference>
<evidence type="ECO:0000259" key="2">
    <source>
        <dbReference type="Pfam" id="PF11929"/>
    </source>
</evidence>
<sequence>MHDQIDKFKEYVAQHSISDDKDFLKITNFSIDDFYQDNDVGLTLIEACAYFGSVNIFYFLTSNDISKITENCHSYAVIGGNQDIINECLKEKKMGIDCLRSIIRTHNHKLFEYVLDRSFYRVADLYGKNWNSPKEKNLMHEEKYKSIYEDIITYQNLNAVFILFKRNKKIIFPWAAAFPQTIDIFKNNTFSNKDNRTNCGIIHFASKAQNSDICRLLLESYNQIIVDTNEGDECISHGVNINKKDKYGNTDLYYATWNNNKETIELLIAHGANVNEKYKIGKTALHVAAFNESKEIVELLLLHGANINEKIIMEKSPFILQHLNIVKK</sequence>
<dbReference type="VEuPathDB" id="TrichDB:TVAGG3_0579420"/>
<dbReference type="EMBL" id="DS113407">
    <property type="protein sequence ID" value="EAY07105.1"/>
    <property type="molecule type" value="Genomic_DNA"/>
</dbReference>
<dbReference type="RefSeq" id="XP_001319328.1">
    <property type="nucleotide sequence ID" value="XM_001319293.1"/>
</dbReference>
<dbReference type="Pfam" id="PF12796">
    <property type="entry name" value="Ank_2"/>
    <property type="match status" value="1"/>
</dbReference>
<organism evidence="3 4">
    <name type="scientific">Trichomonas vaginalis (strain ATCC PRA-98 / G3)</name>
    <dbReference type="NCBI Taxonomy" id="412133"/>
    <lineage>
        <taxon>Eukaryota</taxon>
        <taxon>Metamonada</taxon>
        <taxon>Parabasalia</taxon>
        <taxon>Trichomonadida</taxon>
        <taxon>Trichomonadidae</taxon>
        <taxon>Trichomonas</taxon>
    </lineage>
</organism>
<name>A2EJN1_TRIV3</name>
<keyword evidence="4" id="KW-1185">Reference proteome</keyword>
<reference evidence="3" key="2">
    <citation type="journal article" date="2007" name="Science">
        <title>Draft genome sequence of the sexually transmitted pathogen Trichomonas vaginalis.</title>
        <authorList>
            <person name="Carlton J.M."/>
            <person name="Hirt R.P."/>
            <person name="Silva J.C."/>
            <person name="Delcher A.L."/>
            <person name="Schatz M."/>
            <person name="Zhao Q."/>
            <person name="Wortman J.R."/>
            <person name="Bidwell S.L."/>
            <person name="Alsmark U.C.M."/>
            <person name="Besteiro S."/>
            <person name="Sicheritz-Ponten T."/>
            <person name="Noel C.J."/>
            <person name="Dacks J.B."/>
            <person name="Foster P.G."/>
            <person name="Simillion C."/>
            <person name="Van de Peer Y."/>
            <person name="Miranda-Saavedra D."/>
            <person name="Barton G.J."/>
            <person name="Westrop G.D."/>
            <person name="Mueller S."/>
            <person name="Dessi D."/>
            <person name="Fiori P.L."/>
            <person name="Ren Q."/>
            <person name="Paulsen I."/>
            <person name="Zhang H."/>
            <person name="Bastida-Corcuera F.D."/>
            <person name="Simoes-Barbosa A."/>
            <person name="Brown M.T."/>
            <person name="Hayes R.D."/>
            <person name="Mukherjee M."/>
            <person name="Okumura C.Y."/>
            <person name="Schneider R."/>
            <person name="Smith A.J."/>
            <person name="Vanacova S."/>
            <person name="Villalvazo M."/>
            <person name="Haas B.J."/>
            <person name="Pertea M."/>
            <person name="Feldblyum T.V."/>
            <person name="Utterback T.R."/>
            <person name="Shu C.L."/>
            <person name="Osoegawa K."/>
            <person name="de Jong P.J."/>
            <person name="Hrdy I."/>
            <person name="Horvathova L."/>
            <person name="Zubacova Z."/>
            <person name="Dolezal P."/>
            <person name="Malik S.B."/>
            <person name="Logsdon J.M. Jr."/>
            <person name="Henze K."/>
            <person name="Gupta A."/>
            <person name="Wang C.C."/>
            <person name="Dunne R.L."/>
            <person name="Upcroft J.A."/>
            <person name="Upcroft P."/>
            <person name="White O."/>
            <person name="Salzberg S.L."/>
            <person name="Tang P."/>
            <person name="Chiu C.-H."/>
            <person name="Lee Y.-S."/>
            <person name="Embley T.M."/>
            <person name="Coombs G.H."/>
            <person name="Mottram J.C."/>
            <person name="Tachezy J."/>
            <person name="Fraser-Liggett C.M."/>
            <person name="Johnson P.J."/>
        </authorList>
    </citation>
    <scope>NUCLEOTIDE SEQUENCE [LARGE SCALE GENOMIC DNA]</scope>
    <source>
        <strain evidence="3">G3</strain>
    </source>
</reference>
<dbReference type="SUPFAM" id="SSF48403">
    <property type="entry name" value="Ankyrin repeat"/>
    <property type="match status" value="1"/>
</dbReference>